<evidence type="ECO:0000259" key="4">
    <source>
        <dbReference type="PROSITE" id="PS50949"/>
    </source>
</evidence>
<feature type="domain" description="HTH gntR-type" evidence="4">
    <location>
        <begin position="1"/>
        <end position="71"/>
    </location>
</feature>
<dbReference type="InterPro" id="IPR036388">
    <property type="entry name" value="WH-like_DNA-bd_sf"/>
</dbReference>
<gene>
    <name evidence="5" type="ORF">GCM10023147_07610</name>
</gene>
<dbReference type="SUPFAM" id="SSF46785">
    <property type="entry name" value="Winged helix' DNA-binding domain"/>
    <property type="match status" value="1"/>
</dbReference>
<dbReference type="SUPFAM" id="SSF64288">
    <property type="entry name" value="Chorismate lyase-like"/>
    <property type="match status" value="1"/>
</dbReference>
<keyword evidence="2" id="KW-0238">DNA-binding</keyword>
<name>A0ABP8J5U9_9ACTN</name>
<dbReference type="Proteomes" id="UP001500635">
    <property type="component" value="Unassembled WGS sequence"/>
</dbReference>
<keyword evidence="6" id="KW-1185">Reference proteome</keyword>
<comment type="caution">
    <text evidence="5">The sequence shown here is derived from an EMBL/GenBank/DDBJ whole genome shotgun (WGS) entry which is preliminary data.</text>
</comment>
<dbReference type="EMBL" id="BAABFR010000007">
    <property type="protein sequence ID" value="GAA4385622.1"/>
    <property type="molecule type" value="Genomic_DNA"/>
</dbReference>
<evidence type="ECO:0000256" key="2">
    <source>
        <dbReference type="ARBA" id="ARBA00023125"/>
    </source>
</evidence>
<dbReference type="SMART" id="SM00345">
    <property type="entry name" value="HTH_GNTR"/>
    <property type="match status" value="1"/>
</dbReference>
<organism evidence="5 6">
    <name type="scientific">Tsukamurella soli</name>
    <dbReference type="NCBI Taxonomy" id="644556"/>
    <lineage>
        <taxon>Bacteria</taxon>
        <taxon>Bacillati</taxon>
        <taxon>Actinomycetota</taxon>
        <taxon>Actinomycetes</taxon>
        <taxon>Mycobacteriales</taxon>
        <taxon>Tsukamurellaceae</taxon>
        <taxon>Tsukamurella</taxon>
    </lineage>
</organism>
<dbReference type="Gene3D" id="3.40.1410.10">
    <property type="entry name" value="Chorismate lyase-like"/>
    <property type="match status" value="1"/>
</dbReference>
<evidence type="ECO:0000313" key="5">
    <source>
        <dbReference type="EMBL" id="GAA4385622.1"/>
    </source>
</evidence>
<accession>A0ABP8J5U9</accession>
<reference evidence="6" key="1">
    <citation type="journal article" date="2019" name="Int. J. Syst. Evol. Microbiol.">
        <title>The Global Catalogue of Microorganisms (GCM) 10K type strain sequencing project: providing services to taxonomists for standard genome sequencing and annotation.</title>
        <authorList>
            <consortium name="The Broad Institute Genomics Platform"/>
            <consortium name="The Broad Institute Genome Sequencing Center for Infectious Disease"/>
            <person name="Wu L."/>
            <person name="Ma J."/>
        </authorList>
    </citation>
    <scope>NUCLEOTIDE SEQUENCE [LARGE SCALE GENOMIC DNA]</scope>
    <source>
        <strain evidence="6">JCM 17688</strain>
    </source>
</reference>
<dbReference type="Pfam" id="PF07702">
    <property type="entry name" value="UTRA"/>
    <property type="match status" value="1"/>
</dbReference>
<dbReference type="InterPro" id="IPR036390">
    <property type="entry name" value="WH_DNA-bd_sf"/>
</dbReference>
<evidence type="ECO:0000256" key="1">
    <source>
        <dbReference type="ARBA" id="ARBA00023015"/>
    </source>
</evidence>
<dbReference type="InterPro" id="IPR028978">
    <property type="entry name" value="Chorismate_lyase_/UTRA_dom_sf"/>
</dbReference>
<dbReference type="InterPro" id="IPR000524">
    <property type="entry name" value="Tscrpt_reg_HTH_GntR"/>
</dbReference>
<evidence type="ECO:0000256" key="3">
    <source>
        <dbReference type="ARBA" id="ARBA00023163"/>
    </source>
</evidence>
<dbReference type="Pfam" id="PF00392">
    <property type="entry name" value="GntR"/>
    <property type="match status" value="1"/>
</dbReference>
<dbReference type="PANTHER" id="PTHR44846">
    <property type="entry name" value="MANNOSYL-D-GLYCERATE TRANSPORT/METABOLISM SYSTEM REPRESSOR MNGR-RELATED"/>
    <property type="match status" value="1"/>
</dbReference>
<dbReference type="Gene3D" id="1.10.10.10">
    <property type="entry name" value="Winged helix-like DNA-binding domain superfamily/Winged helix DNA-binding domain"/>
    <property type="match status" value="1"/>
</dbReference>
<dbReference type="RefSeq" id="WP_344991077.1">
    <property type="nucleotide sequence ID" value="NZ_BAABFR010000007.1"/>
</dbReference>
<proteinExistence type="predicted"/>
<dbReference type="InterPro" id="IPR011663">
    <property type="entry name" value="UTRA"/>
</dbReference>
<keyword evidence="3" id="KW-0804">Transcription</keyword>
<dbReference type="InterPro" id="IPR050679">
    <property type="entry name" value="Bact_HTH_transcr_reg"/>
</dbReference>
<evidence type="ECO:0000313" key="6">
    <source>
        <dbReference type="Proteomes" id="UP001500635"/>
    </source>
</evidence>
<keyword evidence="1" id="KW-0805">Transcription regulation</keyword>
<dbReference type="SMART" id="SM00866">
    <property type="entry name" value="UTRA"/>
    <property type="match status" value="1"/>
</dbReference>
<dbReference type="PROSITE" id="PS50949">
    <property type="entry name" value="HTH_GNTR"/>
    <property type="match status" value="1"/>
</dbReference>
<dbReference type="PRINTS" id="PR00035">
    <property type="entry name" value="HTHGNTR"/>
</dbReference>
<sequence>MTLVEDAVAVLGRLAEELADRGASKLPPERDLAARLEVSRATVRRAIALLETEGVVHRVVGRAGGAYLTRTGRGATPTGFEETVGRRLARDINTVLGVPEMLSAQGFTGHTRVVSAAAVAAEPAVARALELPRGAAVTSLLRVRYADGDTLSLERAYLRLDERLLRQDLSGSLYVTLRRRFGMQVAATDELIELTTATESTGRLLGQPVDTPLLRLERVGYSETGAPIEYSIDLFRADRTRLRARSGTAGVGR</sequence>
<dbReference type="PANTHER" id="PTHR44846:SF1">
    <property type="entry name" value="MANNOSYL-D-GLYCERATE TRANSPORT_METABOLISM SYSTEM REPRESSOR MNGR-RELATED"/>
    <property type="match status" value="1"/>
</dbReference>
<protein>
    <submittedName>
        <fullName evidence="5">GntR family transcriptional regulator</fullName>
    </submittedName>
</protein>